<sequence>MLPCRYLKKMAEANGLGRVRFAAHEAMLFGTQKSWWGTGKQRPLPHEGVDLCRYYTEGGEPRTLSPGTSVPAAFDGEVWEVSDDDFIGTSLFLRHGGPKGPFFTAYAHVTPRKGLARGDVIGRGEPLAVLADPLRRHLRIASHLHFSLMTFPDDLSRKALRWATMGAEGAVCFHDPAPLLGEELLLCGEAGDASFWASG</sequence>
<dbReference type="AlphaFoldDB" id="A0A4U8YU76"/>
<dbReference type="InterPro" id="IPR016047">
    <property type="entry name" value="M23ase_b-sheet_dom"/>
</dbReference>
<dbReference type="InterPro" id="IPR011055">
    <property type="entry name" value="Dup_hybrid_motif"/>
</dbReference>
<protein>
    <submittedName>
        <fullName evidence="2">Duplicated hybrid motif</fullName>
    </submittedName>
</protein>
<dbReference type="Gene3D" id="2.70.70.10">
    <property type="entry name" value="Glucose Permease (Domain IIA)"/>
    <property type="match status" value="1"/>
</dbReference>
<dbReference type="SUPFAM" id="SSF51261">
    <property type="entry name" value="Duplicated hybrid motif"/>
    <property type="match status" value="1"/>
</dbReference>
<accession>A0A4U8YU76</accession>
<evidence type="ECO:0000313" key="2">
    <source>
        <dbReference type="EMBL" id="VFQ44883.1"/>
    </source>
</evidence>
<dbReference type="CDD" id="cd12797">
    <property type="entry name" value="M23_peptidase"/>
    <property type="match status" value="1"/>
</dbReference>
<gene>
    <name evidence="2" type="ORF">MSL71_25400</name>
</gene>
<name>A0A4U8YU76_9BACT</name>
<feature type="domain" description="M23ase beta-sheet core" evidence="1">
    <location>
        <begin position="65"/>
        <end position="149"/>
    </location>
</feature>
<evidence type="ECO:0000313" key="3">
    <source>
        <dbReference type="Proteomes" id="UP000507962"/>
    </source>
</evidence>
<dbReference type="Pfam" id="PF01551">
    <property type="entry name" value="Peptidase_M23"/>
    <property type="match status" value="1"/>
</dbReference>
<dbReference type="Proteomes" id="UP000507962">
    <property type="component" value="Unassembled WGS sequence"/>
</dbReference>
<reference evidence="2 3" key="1">
    <citation type="submission" date="2019-03" db="EMBL/GenBank/DDBJ databases">
        <authorList>
            <person name="Nijsse B."/>
        </authorList>
    </citation>
    <scope>NUCLEOTIDE SEQUENCE [LARGE SCALE GENOMIC DNA]</scope>
    <source>
        <strain evidence="2">Desulfoluna butyratoxydans MSL71</strain>
    </source>
</reference>
<keyword evidence="3" id="KW-1185">Reference proteome</keyword>
<proteinExistence type="predicted"/>
<dbReference type="RefSeq" id="WP_180140878.1">
    <property type="nucleotide sequence ID" value="NZ_CAADHO010000004.1"/>
</dbReference>
<evidence type="ECO:0000259" key="1">
    <source>
        <dbReference type="Pfam" id="PF01551"/>
    </source>
</evidence>
<organism evidence="2 3">
    <name type="scientific">Desulfoluna butyratoxydans</name>
    <dbReference type="NCBI Taxonomy" id="231438"/>
    <lineage>
        <taxon>Bacteria</taxon>
        <taxon>Pseudomonadati</taxon>
        <taxon>Thermodesulfobacteriota</taxon>
        <taxon>Desulfobacteria</taxon>
        <taxon>Desulfobacterales</taxon>
        <taxon>Desulfolunaceae</taxon>
        <taxon>Desulfoluna</taxon>
    </lineage>
</organism>
<dbReference type="EMBL" id="CAADHO010000004">
    <property type="protein sequence ID" value="VFQ44883.1"/>
    <property type="molecule type" value="Genomic_DNA"/>
</dbReference>